<name>A0A392R9N4_9FABA</name>
<keyword evidence="3" id="KW-1185">Reference proteome</keyword>
<feature type="compositionally biased region" description="Basic and acidic residues" evidence="1">
    <location>
        <begin position="8"/>
        <end position="25"/>
    </location>
</feature>
<comment type="caution">
    <text evidence="2">The sequence shown here is derived from an EMBL/GenBank/DDBJ whole genome shotgun (WGS) entry which is preliminary data.</text>
</comment>
<feature type="region of interest" description="Disordered" evidence="1">
    <location>
        <begin position="1"/>
        <end position="124"/>
    </location>
</feature>
<dbReference type="AlphaFoldDB" id="A0A392R9N4"/>
<protein>
    <submittedName>
        <fullName evidence="2">Cyclin-dependent kinase G-2-like</fullName>
    </submittedName>
</protein>
<dbReference type="GO" id="GO:0016301">
    <property type="term" value="F:kinase activity"/>
    <property type="evidence" value="ECO:0007669"/>
    <property type="project" value="UniProtKB-KW"/>
</dbReference>
<dbReference type="Proteomes" id="UP000265520">
    <property type="component" value="Unassembled WGS sequence"/>
</dbReference>
<evidence type="ECO:0000313" key="2">
    <source>
        <dbReference type="EMBL" id="MCI33358.1"/>
    </source>
</evidence>
<reference evidence="2 3" key="1">
    <citation type="journal article" date="2018" name="Front. Plant Sci.">
        <title>Red Clover (Trifolium pratense) and Zigzag Clover (T. medium) - A Picture of Genomic Similarities and Differences.</title>
        <authorList>
            <person name="Dluhosova J."/>
            <person name="Istvanek J."/>
            <person name="Nedelnik J."/>
            <person name="Repkova J."/>
        </authorList>
    </citation>
    <scope>NUCLEOTIDE SEQUENCE [LARGE SCALE GENOMIC DNA]</scope>
    <source>
        <strain evidence="3">cv. 10/8</strain>
        <tissue evidence="2">Leaf</tissue>
    </source>
</reference>
<organism evidence="2 3">
    <name type="scientific">Trifolium medium</name>
    <dbReference type="NCBI Taxonomy" id="97028"/>
    <lineage>
        <taxon>Eukaryota</taxon>
        <taxon>Viridiplantae</taxon>
        <taxon>Streptophyta</taxon>
        <taxon>Embryophyta</taxon>
        <taxon>Tracheophyta</taxon>
        <taxon>Spermatophyta</taxon>
        <taxon>Magnoliopsida</taxon>
        <taxon>eudicotyledons</taxon>
        <taxon>Gunneridae</taxon>
        <taxon>Pentapetalae</taxon>
        <taxon>rosids</taxon>
        <taxon>fabids</taxon>
        <taxon>Fabales</taxon>
        <taxon>Fabaceae</taxon>
        <taxon>Papilionoideae</taxon>
        <taxon>50 kb inversion clade</taxon>
        <taxon>NPAAA clade</taxon>
        <taxon>Hologalegina</taxon>
        <taxon>IRL clade</taxon>
        <taxon>Trifolieae</taxon>
        <taxon>Trifolium</taxon>
    </lineage>
</organism>
<evidence type="ECO:0000256" key="1">
    <source>
        <dbReference type="SAM" id="MobiDB-lite"/>
    </source>
</evidence>
<evidence type="ECO:0000313" key="3">
    <source>
        <dbReference type="Proteomes" id="UP000265520"/>
    </source>
</evidence>
<keyword evidence="2" id="KW-0418">Kinase</keyword>
<feature type="compositionally biased region" description="Low complexity" evidence="1">
    <location>
        <begin position="74"/>
        <end position="92"/>
    </location>
</feature>
<dbReference type="EMBL" id="LXQA010203761">
    <property type="protein sequence ID" value="MCI33358.1"/>
    <property type="molecule type" value="Genomic_DNA"/>
</dbReference>
<keyword evidence="2" id="KW-0808">Transferase</keyword>
<accession>A0A392R9N4</accession>
<proteinExistence type="predicted"/>
<sequence>MAAGRHGNCHENEFKDHESNLEVTRRGFSNSKEYDPVRSGGHDGVRSGGIDSRDRDRIRSRQRDVRERDGVTNGSYGSFSSRSDSGTSGSLGPRRCGFSVKTVDREPGELSSESGSDGAVESESVVKDCEIAMFEGNRSRSPAP</sequence>
<feature type="non-terminal residue" evidence="2">
    <location>
        <position position="144"/>
    </location>
</feature>
<feature type="compositionally biased region" description="Basic and acidic residues" evidence="1">
    <location>
        <begin position="32"/>
        <end position="70"/>
    </location>
</feature>